<protein>
    <submittedName>
        <fullName evidence="5">ESX secretion-associated protein EspG</fullName>
    </submittedName>
</protein>
<evidence type="ECO:0000313" key="5">
    <source>
        <dbReference type="EMBL" id="TXG89906.1"/>
    </source>
</evidence>
<organism evidence="5 6">
    <name type="scientific">Rhodococcus rhodnii</name>
    <dbReference type="NCBI Taxonomy" id="38312"/>
    <lineage>
        <taxon>Bacteria</taxon>
        <taxon>Bacillati</taxon>
        <taxon>Actinomycetota</taxon>
        <taxon>Actinomycetes</taxon>
        <taxon>Mycobacteriales</taxon>
        <taxon>Nocardiaceae</taxon>
        <taxon>Rhodococcus</taxon>
    </lineage>
</organism>
<dbReference type="Pfam" id="PF14011">
    <property type="entry name" value="ESX-1_EspG"/>
    <property type="match status" value="1"/>
</dbReference>
<keyword evidence="3" id="KW-0963">Cytoplasm</keyword>
<dbReference type="Proteomes" id="UP000471120">
    <property type="component" value="Unassembled WGS sequence"/>
</dbReference>
<comment type="subcellular location">
    <subcellularLocation>
        <location evidence="1">Cytoplasm</location>
    </subcellularLocation>
</comment>
<dbReference type="AlphaFoldDB" id="A0A6P2CFA9"/>
<dbReference type="InterPro" id="IPR025734">
    <property type="entry name" value="EspG"/>
</dbReference>
<proteinExistence type="inferred from homology"/>
<evidence type="ECO:0000256" key="4">
    <source>
        <dbReference type="ARBA" id="ARBA00023186"/>
    </source>
</evidence>
<evidence type="ECO:0000256" key="3">
    <source>
        <dbReference type="ARBA" id="ARBA00022490"/>
    </source>
</evidence>
<evidence type="ECO:0000256" key="1">
    <source>
        <dbReference type="ARBA" id="ARBA00004496"/>
    </source>
</evidence>
<evidence type="ECO:0000256" key="2">
    <source>
        <dbReference type="ARBA" id="ARBA00006411"/>
    </source>
</evidence>
<sequence length="255" mass="27340">MDTTLTSEQFSALWSATGLDHVPHPLHYRGSAATLDDQQHIDRALNSWTTSHHDPALASAIDVLRHAELSVSLIASPTATTPELRRRAAIRGRHVVVVEQGDDAAGDVTVWAQSGRTDPDLSWLAGTLLHGLTNVPPGRTAEVTAHPDDLTATGAAGVLRSSYSRGAPVLAGIVARREAAGYVMLLGPFDGADEPCRDQFTWLDVAGDGRYLYVRDDLVRLTRADESTLRAELTTRCANALRGAAAPAEPRAAWQ</sequence>
<gene>
    <name evidence="5" type="ORF">DW322_06385</name>
</gene>
<accession>A0A6P2CFA9</accession>
<name>A0A6P2CFA9_9NOCA</name>
<comment type="caution">
    <text evidence="5">The sequence shown here is derived from an EMBL/GenBank/DDBJ whole genome shotgun (WGS) entry which is preliminary data.</text>
</comment>
<dbReference type="EMBL" id="QRCM01000001">
    <property type="protein sequence ID" value="TXG89906.1"/>
    <property type="molecule type" value="Genomic_DNA"/>
</dbReference>
<evidence type="ECO:0000313" key="6">
    <source>
        <dbReference type="Proteomes" id="UP000471120"/>
    </source>
</evidence>
<reference evidence="5 6" key="1">
    <citation type="submission" date="2018-07" db="EMBL/GenBank/DDBJ databases">
        <title>Genome sequence of Rhodococcus rhodnii ATCC 35071 from Rhodnius prolixus.</title>
        <authorList>
            <person name="Patel V."/>
            <person name="Vogel K.J."/>
        </authorList>
    </citation>
    <scope>NUCLEOTIDE SEQUENCE [LARGE SCALE GENOMIC DNA]</scope>
    <source>
        <strain evidence="5 6">ATCC 35071</strain>
    </source>
</reference>
<comment type="similarity">
    <text evidence="2">Belongs to the EspG family.</text>
</comment>
<keyword evidence="4" id="KW-0143">Chaperone</keyword>